<dbReference type="AlphaFoldDB" id="A0A4R1BCF4"/>
<proteinExistence type="predicted"/>
<evidence type="ECO:0000259" key="13">
    <source>
        <dbReference type="PROSITE" id="PS51217"/>
    </source>
</evidence>
<dbReference type="InterPro" id="IPR014017">
    <property type="entry name" value="DNA_helicase_UvrD-like_C"/>
</dbReference>
<keyword evidence="5" id="KW-0413">Isomerase</keyword>
<evidence type="ECO:0000256" key="4">
    <source>
        <dbReference type="ARBA" id="ARBA00022840"/>
    </source>
</evidence>
<evidence type="ECO:0000256" key="5">
    <source>
        <dbReference type="ARBA" id="ARBA00023235"/>
    </source>
</evidence>
<reference evidence="14 15" key="1">
    <citation type="submission" date="2019-03" db="EMBL/GenBank/DDBJ databases">
        <title>Genome sequence of Thiobacillaceae bacterium LSR1, a sulfur-oxidizing bacterium isolated from freshwater sediment.</title>
        <authorList>
            <person name="Li S."/>
        </authorList>
    </citation>
    <scope>NUCLEOTIDE SEQUENCE [LARGE SCALE GENOMIC DNA]</scope>
    <source>
        <strain evidence="14 15">LSR1</strain>
    </source>
</reference>
<evidence type="ECO:0000256" key="7">
    <source>
        <dbReference type="ARBA" id="ARBA00034808"/>
    </source>
</evidence>
<keyword evidence="15" id="KW-1185">Reference proteome</keyword>
<dbReference type="PROSITE" id="PS51217">
    <property type="entry name" value="UVRD_HELICASE_CTER"/>
    <property type="match status" value="1"/>
</dbReference>
<dbReference type="Gene3D" id="1.10.486.10">
    <property type="entry name" value="PCRA, domain 4"/>
    <property type="match status" value="1"/>
</dbReference>
<dbReference type="InterPro" id="IPR014016">
    <property type="entry name" value="UvrD-like_ATP-bd"/>
</dbReference>
<dbReference type="GO" id="GO:0003677">
    <property type="term" value="F:DNA binding"/>
    <property type="evidence" value="ECO:0007669"/>
    <property type="project" value="InterPro"/>
</dbReference>
<dbReference type="PROSITE" id="PS51198">
    <property type="entry name" value="UVRD_HELICASE_ATP_BIND"/>
    <property type="match status" value="1"/>
</dbReference>
<dbReference type="EC" id="5.6.2.4" evidence="7"/>
<sequence length="1077" mass="116281">MTPQRAIDPTHSAVVEACAGSGKTWLLVSRMLRLLLAGVAPSELLAVTFTRKAAEEMRQRLYEWLEHLAVADADEVCAFLEQRGLDAEAARLLLPRARSLFETVLDSVPGPMITTFHGWFLNLLGRAPLASRAPANLIEDAVLLRAEAWQTWAESLRAPARAAPAAALAGLFETMPLASVRKLLFAFLDKRAEWWRWAAGRADPVAEALAGLAALSGLDEDTDVAAALWSEPGFRAGLAEFLPLLAGNGQAVKQDAERAALLAGLLEELDHPRDPAKTPADWAALRAVFLTAKGEIAARKGGATLDKRLGAGPAVRFVELHHQLGERVAAACDRLADQAALRLNRLALAAGTDLVAHYQALKRERDGLDFTDAEWLALRLLSDPDESAGLLAKLDARWKHLLLDEFQDANPLQWHILTAWLSAYGADPERPTVFMVGDPKQSIYRFRRAEPRLFELAGAWLAENFAAGIARRDETRRCAPRVVAWVNALFGGLGAEYPGFVAHTAWQTGLPGLCSLLTVPADAGQADAAGDPPHPLRDPLTEPPPARPDKRAGEAAAVARRIVELVGHLAVAEDGGRPARFADVLVLFAGRTGLEVFEDAFKAAGIPYLGSRRGGLLDTLEAGDLMALLGFLVMPHDDLGLARILKSPLFGCLDADLVALSDSPGGPWLDRLAAWCAHPDAPERIRRAHDLLTAWRAAAGPLPPHDLLDRIFHEGEVEARYAAATPEHLRASVLANLRGVLELSLKLGGGRFPSLPRFLDALHELGQDAGDDAPDEPPAAAGDTVRMLTIHAAKGLEAPIVFLIKADEERRDRDHLGVLLDWPPAAERPTHFSLYGAGELRGRARDPLFAQEAGLTAREHLNLLYVAMTRAKQALIVSGLAEAKDGTWLARLAAALERADLAALPEMRLGDAAAAAEPAAVAGAEPSLPAAGVGQRRVVSTPEIDFGVRVHRYLELATEGASAAAVRADLGLDEAAFAPVRAMAETILTGPETRRFFASGRGRNEVAYVGADGQIRRIDRLVEYDDEVWVLDYKTGGFSDAYLDQLADYRRAMAALYPGKRIRSALLFGDGRWQEVE</sequence>
<dbReference type="InterPro" id="IPR027417">
    <property type="entry name" value="P-loop_NTPase"/>
</dbReference>
<evidence type="ECO:0000256" key="2">
    <source>
        <dbReference type="ARBA" id="ARBA00022801"/>
    </source>
</evidence>
<dbReference type="GO" id="GO:0033202">
    <property type="term" value="C:DNA helicase complex"/>
    <property type="evidence" value="ECO:0007669"/>
    <property type="project" value="TreeGrafter"/>
</dbReference>
<evidence type="ECO:0000256" key="8">
    <source>
        <dbReference type="ARBA" id="ARBA00034923"/>
    </source>
</evidence>
<evidence type="ECO:0000256" key="1">
    <source>
        <dbReference type="ARBA" id="ARBA00022741"/>
    </source>
</evidence>
<feature type="domain" description="UvrD-like helicase ATP-binding" evidence="12">
    <location>
        <begin position="1"/>
        <end position="479"/>
    </location>
</feature>
<dbReference type="Gene3D" id="3.40.50.300">
    <property type="entry name" value="P-loop containing nucleotide triphosphate hydrolases"/>
    <property type="match status" value="4"/>
</dbReference>
<evidence type="ECO:0000256" key="9">
    <source>
        <dbReference type="ARBA" id="ARBA00048988"/>
    </source>
</evidence>
<evidence type="ECO:0000256" key="3">
    <source>
        <dbReference type="ARBA" id="ARBA00022806"/>
    </source>
</evidence>
<dbReference type="InterPro" id="IPR000212">
    <property type="entry name" value="DNA_helicase_UvrD/REP"/>
</dbReference>
<dbReference type="GO" id="GO:0005829">
    <property type="term" value="C:cytosol"/>
    <property type="evidence" value="ECO:0007669"/>
    <property type="project" value="TreeGrafter"/>
</dbReference>
<comment type="catalytic activity">
    <reaction evidence="6">
        <text>Couples ATP hydrolysis with the unwinding of duplex DNA by translocating in the 3'-5' direction.</text>
        <dbReference type="EC" id="5.6.2.4"/>
    </reaction>
</comment>
<feature type="domain" description="UvrD-like helicase C-terminal" evidence="13">
    <location>
        <begin position="515"/>
        <end position="795"/>
    </location>
</feature>
<evidence type="ECO:0000256" key="10">
    <source>
        <dbReference type="PROSITE-ProRule" id="PRU00560"/>
    </source>
</evidence>
<name>A0A4R1BCF4_9PROT</name>
<protein>
    <recommendedName>
        <fullName evidence="7">DNA 3'-5' helicase</fullName>
        <ecNumber evidence="7">5.6.2.4</ecNumber>
    </recommendedName>
    <alternativeName>
        <fullName evidence="8">DNA 3'-5' helicase II</fullName>
    </alternativeName>
</protein>
<dbReference type="PANTHER" id="PTHR11070">
    <property type="entry name" value="UVRD / RECB / PCRA DNA HELICASE FAMILY MEMBER"/>
    <property type="match status" value="1"/>
</dbReference>
<dbReference type="GO" id="GO:0016887">
    <property type="term" value="F:ATP hydrolysis activity"/>
    <property type="evidence" value="ECO:0007669"/>
    <property type="project" value="RHEA"/>
</dbReference>
<comment type="caution">
    <text evidence="14">The sequence shown here is derived from an EMBL/GenBank/DDBJ whole genome shotgun (WGS) entry which is preliminary data.</text>
</comment>
<dbReference type="GO" id="GO:0043138">
    <property type="term" value="F:3'-5' DNA helicase activity"/>
    <property type="evidence" value="ECO:0007669"/>
    <property type="project" value="UniProtKB-EC"/>
</dbReference>
<organism evidence="14 15">
    <name type="scientific">Parasulfuritortus cantonensis</name>
    <dbReference type="NCBI Taxonomy" id="2528202"/>
    <lineage>
        <taxon>Bacteria</taxon>
        <taxon>Pseudomonadati</taxon>
        <taxon>Pseudomonadota</taxon>
        <taxon>Betaproteobacteria</taxon>
        <taxon>Nitrosomonadales</taxon>
        <taxon>Thiobacillaceae</taxon>
        <taxon>Parasulfuritortus</taxon>
    </lineage>
</organism>
<keyword evidence="1 10" id="KW-0547">Nucleotide-binding</keyword>
<feature type="binding site" evidence="10">
    <location>
        <begin position="17"/>
        <end position="24"/>
    </location>
    <ligand>
        <name>ATP</name>
        <dbReference type="ChEBI" id="CHEBI:30616"/>
    </ligand>
</feature>
<dbReference type="GO" id="GO:0000725">
    <property type="term" value="P:recombinational repair"/>
    <property type="evidence" value="ECO:0007669"/>
    <property type="project" value="TreeGrafter"/>
</dbReference>
<feature type="region of interest" description="Disordered" evidence="11">
    <location>
        <begin position="524"/>
        <end position="553"/>
    </location>
</feature>
<dbReference type="GO" id="GO:0005524">
    <property type="term" value="F:ATP binding"/>
    <property type="evidence" value="ECO:0007669"/>
    <property type="project" value="UniProtKB-UniRule"/>
</dbReference>
<evidence type="ECO:0000313" key="15">
    <source>
        <dbReference type="Proteomes" id="UP000295443"/>
    </source>
</evidence>
<dbReference type="EMBL" id="SJZB01000033">
    <property type="protein sequence ID" value="TCJ14731.1"/>
    <property type="molecule type" value="Genomic_DNA"/>
</dbReference>
<dbReference type="Pfam" id="PF00580">
    <property type="entry name" value="UvrD-helicase"/>
    <property type="match status" value="2"/>
</dbReference>
<keyword evidence="4 10" id="KW-0067">ATP-binding</keyword>
<keyword evidence="2 10" id="KW-0378">Hydrolase</keyword>
<evidence type="ECO:0000259" key="12">
    <source>
        <dbReference type="PROSITE" id="PS51198"/>
    </source>
</evidence>
<gene>
    <name evidence="14" type="ORF">EZJ19_09115</name>
</gene>
<dbReference type="Pfam" id="PF13361">
    <property type="entry name" value="UvrD_C"/>
    <property type="match status" value="1"/>
</dbReference>
<keyword evidence="3 10" id="KW-0347">Helicase</keyword>
<evidence type="ECO:0000256" key="11">
    <source>
        <dbReference type="SAM" id="MobiDB-lite"/>
    </source>
</evidence>
<dbReference type="Proteomes" id="UP000295443">
    <property type="component" value="Unassembled WGS sequence"/>
</dbReference>
<comment type="catalytic activity">
    <reaction evidence="9">
        <text>ATP + H2O = ADP + phosphate + H(+)</text>
        <dbReference type="Rhea" id="RHEA:13065"/>
        <dbReference type="ChEBI" id="CHEBI:15377"/>
        <dbReference type="ChEBI" id="CHEBI:15378"/>
        <dbReference type="ChEBI" id="CHEBI:30616"/>
        <dbReference type="ChEBI" id="CHEBI:43474"/>
        <dbReference type="ChEBI" id="CHEBI:456216"/>
        <dbReference type="EC" id="5.6.2.4"/>
    </reaction>
</comment>
<dbReference type="PANTHER" id="PTHR11070:SF2">
    <property type="entry name" value="ATP-DEPENDENT DNA HELICASE SRS2"/>
    <property type="match status" value="1"/>
</dbReference>
<dbReference type="OrthoDB" id="5905204at2"/>
<dbReference type="RefSeq" id="WP_131446809.1">
    <property type="nucleotide sequence ID" value="NZ_SJZB01000033.1"/>
</dbReference>
<evidence type="ECO:0000256" key="6">
    <source>
        <dbReference type="ARBA" id="ARBA00034617"/>
    </source>
</evidence>
<dbReference type="SUPFAM" id="SSF52540">
    <property type="entry name" value="P-loop containing nucleoside triphosphate hydrolases"/>
    <property type="match status" value="1"/>
</dbReference>
<evidence type="ECO:0000313" key="14">
    <source>
        <dbReference type="EMBL" id="TCJ14731.1"/>
    </source>
</evidence>
<accession>A0A4R1BCF4</accession>